<dbReference type="Proteomes" id="UP000229749">
    <property type="component" value="Unassembled WGS sequence"/>
</dbReference>
<accession>A0A2M7XI70</accession>
<comment type="caution">
    <text evidence="4">The sequence shown here is derived from an EMBL/GenBank/DDBJ whole genome shotgun (WGS) entry which is preliminary data.</text>
</comment>
<keyword evidence="1 2" id="KW-0597">Phosphoprotein</keyword>
<gene>
    <name evidence="4" type="ORF">CO172_00790</name>
</gene>
<dbReference type="CDD" id="cd00156">
    <property type="entry name" value="REC"/>
    <property type="match status" value="1"/>
</dbReference>
<evidence type="ECO:0000256" key="1">
    <source>
        <dbReference type="ARBA" id="ARBA00022553"/>
    </source>
</evidence>
<dbReference type="InterPro" id="IPR050595">
    <property type="entry name" value="Bact_response_regulator"/>
</dbReference>
<evidence type="ECO:0000313" key="5">
    <source>
        <dbReference type="Proteomes" id="UP000229749"/>
    </source>
</evidence>
<dbReference type="InterPro" id="IPR011006">
    <property type="entry name" value="CheY-like_superfamily"/>
</dbReference>
<dbReference type="SUPFAM" id="SSF52172">
    <property type="entry name" value="CheY-like"/>
    <property type="match status" value="1"/>
</dbReference>
<reference evidence="5" key="1">
    <citation type="submission" date="2017-09" db="EMBL/GenBank/DDBJ databases">
        <title>Depth-based differentiation of microbial function through sediment-hosted aquifers and enrichment of novel symbionts in the deep terrestrial subsurface.</title>
        <authorList>
            <person name="Probst A.J."/>
            <person name="Ladd B."/>
            <person name="Jarett J.K."/>
            <person name="Geller-Mcgrath D.E."/>
            <person name="Sieber C.M.K."/>
            <person name="Emerson J.B."/>
            <person name="Anantharaman K."/>
            <person name="Thomas B.C."/>
            <person name="Malmstrom R."/>
            <person name="Stieglmeier M."/>
            <person name="Klingl A."/>
            <person name="Woyke T."/>
            <person name="Ryan C.M."/>
            <person name="Banfield J.F."/>
        </authorList>
    </citation>
    <scope>NUCLEOTIDE SEQUENCE [LARGE SCALE GENOMIC DNA]</scope>
</reference>
<name>A0A2M7XI70_9BACT</name>
<evidence type="ECO:0000313" key="4">
    <source>
        <dbReference type="EMBL" id="PJA47561.1"/>
    </source>
</evidence>
<feature type="domain" description="Response regulatory" evidence="3">
    <location>
        <begin position="6"/>
        <end position="123"/>
    </location>
</feature>
<feature type="modified residue" description="4-aspartylphosphate" evidence="2">
    <location>
        <position position="55"/>
    </location>
</feature>
<organism evidence="4 5">
    <name type="scientific">Candidatus Uhrbacteria bacterium CG_4_9_14_3_um_filter_36_7</name>
    <dbReference type="NCBI Taxonomy" id="1975033"/>
    <lineage>
        <taxon>Bacteria</taxon>
        <taxon>Candidatus Uhriibacteriota</taxon>
    </lineage>
</organism>
<dbReference type="PROSITE" id="PS50110">
    <property type="entry name" value="RESPONSE_REGULATORY"/>
    <property type="match status" value="1"/>
</dbReference>
<dbReference type="AlphaFoldDB" id="A0A2M7XI70"/>
<evidence type="ECO:0000256" key="2">
    <source>
        <dbReference type="PROSITE-ProRule" id="PRU00169"/>
    </source>
</evidence>
<dbReference type="SMART" id="SM00448">
    <property type="entry name" value="REC"/>
    <property type="match status" value="1"/>
</dbReference>
<sequence length="125" mass="14693">MKNKPKILLLESDKVYADILRKRMIEKKYQVKIISSIEEARKTLEHTSYHLFLFDIAVNQDSGRAFFEDIEKEKTLILPPIIILTDHADRETIQKMMAYGVKAYFLKKQTHISSILKKIIEVLEN</sequence>
<dbReference type="Gene3D" id="3.40.50.2300">
    <property type="match status" value="1"/>
</dbReference>
<dbReference type="PANTHER" id="PTHR44591">
    <property type="entry name" value="STRESS RESPONSE REGULATOR PROTEIN 1"/>
    <property type="match status" value="1"/>
</dbReference>
<evidence type="ECO:0000259" key="3">
    <source>
        <dbReference type="PROSITE" id="PS50110"/>
    </source>
</evidence>
<dbReference type="GO" id="GO:0000160">
    <property type="term" value="P:phosphorelay signal transduction system"/>
    <property type="evidence" value="ECO:0007669"/>
    <property type="project" value="InterPro"/>
</dbReference>
<proteinExistence type="predicted"/>
<protein>
    <recommendedName>
        <fullName evidence="3">Response regulatory domain-containing protein</fullName>
    </recommendedName>
</protein>
<dbReference type="PANTHER" id="PTHR44591:SF3">
    <property type="entry name" value="RESPONSE REGULATORY DOMAIN-CONTAINING PROTEIN"/>
    <property type="match status" value="1"/>
</dbReference>
<dbReference type="InterPro" id="IPR001789">
    <property type="entry name" value="Sig_transdc_resp-reg_receiver"/>
</dbReference>
<dbReference type="EMBL" id="PFWS01000011">
    <property type="protein sequence ID" value="PJA47561.1"/>
    <property type="molecule type" value="Genomic_DNA"/>
</dbReference>
<dbReference type="Pfam" id="PF00072">
    <property type="entry name" value="Response_reg"/>
    <property type="match status" value="1"/>
</dbReference>